<dbReference type="Proteomes" id="UP000073492">
    <property type="component" value="Unassembled WGS sequence"/>
</dbReference>
<organism evidence="1 2">
    <name type="scientific">Pseudocercospora musae</name>
    <dbReference type="NCBI Taxonomy" id="113226"/>
    <lineage>
        <taxon>Eukaryota</taxon>
        <taxon>Fungi</taxon>
        <taxon>Dikarya</taxon>
        <taxon>Ascomycota</taxon>
        <taxon>Pezizomycotina</taxon>
        <taxon>Dothideomycetes</taxon>
        <taxon>Dothideomycetidae</taxon>
        <taxon>Mycosphaerellales</taxon>
        <taxon>Mycosphaerellaceae</taxon>
        <taxon>Pseudocercospora</taxon>
    </lineage>
</organism>
<dbReference type="AlphaFoldDB" id="A0A139I4B7"/>
<reference evidence="1 2" key="1">
    <citation type="submission" date="2015-07" db="EMBL/GenBank/DDBJ databases">
        <title>Comparative genomics of the Sigatoka disease complex on banana suggests a link between parallel evolutionary changes in Pseudocercospora fijiensis and Pseudocercospora eumusae and increased virulence on the banana host.</title>
        <authorList>
            <person name="Chang T.-C."/>
            <person name="Salvucci A."/>
            <person name="Crous P.W."/>
            <person name="Stergiopoulos I."/>
        </authorList>
    </citation>
    <scope>NUCLEOTIDE SEQUENCE [LARGE SCALE GENOMIC DNA]</scope>
    <source>
        <strain evidence="1 2">CBS 116634</strain>
    </source>
</reference>
<gene>
    <name evidence="1" type="ORF">AC579_3035</name>
</gene>
<evidence type="ECO:0008006" key="3">
    <source>
        <dbReference type="Google" id="ProtNLM"/>
    </source>
</evidence>
<keyword evidence="2" id="KW-1185">Reference proteome</keyword>
<evidence type="ECO:0000313" key="1">
    <source>
        <dbReference type="EMBL" id="KXT09544.1"/>
    </source>
</evidence>
<sequence>MATTAPPATSRVFAVAELLENILLHLRPATTKSIDNASTSLNVDFGASANSLKGNTNWSDGLEDLFVAQRVCRGWKHVIQGSVGIHRAMLLEHTDPSDNIDHQASGIAYLIDPNTAALRLHPAIPCHAKFTTTTTQQGESRTVVEIVIKEHIKKGPLYSPSNPKTDFIGCETTGSPCKEPRHSLSMAAFRKKRAYHLSATMSWRRMKALATPEKLQIVVQISAGTHIPYKSVINLGRGALLGQVYDALEGTLSRTSETHTFRSRLAWHTTDSLQWAAEAWCGGGVEEDEEVAEGLRLVEKHGVLGNCSAALGECAYCSAVAVLETGDEGWVWERFVAEADPRRLPREEPVLLYDESDKEN</sequence>
<name>A0A139I4B7_9PEZI</name>
<accession>A0A139I4B7</accession>
<protein>
    <recommendedName>
        <fullName evidence="3">F-box domain-containing protein</fullName>
    </recommendedName>
</protein>
<comment type="caution">
    <text evidence="1">The sequence shown here is derived from an EMBL/GenBank/DDBJ whole genome shotgun (WGS) entry which is preliminary data.</text>
</comment>
<dbReference type="OrthoDB" id="3639601at2759"/>
<proteinExistence type="predicted"/>
<dbReference type="EMBL" id="LFZO01000329">
    <property type="protein sequence ID" value="KXT09544.1"/>
    <property type="molecule type" value="Genomic_DNA"/>
</dbReference>
<evidence type="ECO:0000313" key="2">
    <source>
        <dbReference type="Proteomes" id="UP000073492"/>
    </source>
</evidence>